<evidence type="ECO:0000256" key="5">
    <source>
        <dbReference type="PIRNR" id="PIRNR001488"/>
    </source>
</evidence>
<evidence type="ECO:0000256" key="3">
    <source>
        <dbReference type="ARBA" id="ARBA00023157"/>
    </source>
</evidence>
<dbReference type="CDD" id="cd03019">
    <property type="entry name" value="DsbA_DsbA"/>
    <property type="match status" value="1"/>
</dbReference>
<comment type="similarity">
    <text evidence="1">Belongs to the thioredoxin family. DsbA subfamily.</text>
</comment>
<dbReference type="PANTHER" id="PTHR35891:SF2">
    <property type="entry name" value="THIOL:DISULFIDE INTERCHANGE PROTEIN DSBA"/>
    <property type="match status" value="1"/>
</dbReference>
<feature type="disulfide bond" description="Redox-active" evidence="6">
    <location>
        <begin position="54"/>
        <end position="57"/>
    </location>
</feature>
<proteinExistence type="inferred from homology"/>
<evidence type="ECO:0000256" key="2">
    <source>
        <dbReference type="ARBA" id="ARBA00022729"/>
    </source>
</evidence>
<dbReference type="PANTHER" id="PTHR35891">
    <property type="entry name" value="THIOL:DISULFIDE INTERCHANGE PROTEIN DSBA"/>
    <property type="match status" value="1"/>
</dbReference>
<dbReference type="Pfam" id="PF01323">
    <property type="entry name" value="DSBA"/>
    <property type="match status" value="1"/>
</dbReference>
<protein>
    <recommendedName>
        <fullName evidence="5">Thiol:disulfide interchange protein</fullName>
    </recommendedName>
</protein>
<dbReference type="KEGG" id="lsd:EMK97_13655"/>
<dbReference type="RefSeq" id="WP_130603082.1">
    <property type="nucleotide sequence ID" value="NZ_CP034759.1"/>
</dbReference>
<dbReference type="PROSITE" id="PS51257">
    <property type="entry name" value="PROKAR_LIPOPROTEIN"/>
    <property type="match status" value="1"/>
</dbReference>
<dbReference type="EMBL" id="CP034759">
    <property type="protein sequence ID" value="QBG36690.1"/>
    <property type="molecule type" value="Genomic_DNA"/>
</dbReference>
<organism evidence="9 10">
    <name type="scientific">Litorilituus sediminis</name>
    <dbReference type="NCBI Taxonomy" id="718192"/>
    <lineage>
        <taxon>Bacteria</taxon>
        <taxon>Pseudomonadati</taxon>
        <taxon>Pseudomonadota</taxon>
        <taxon>Gammaproteobacteria</taxon>
        <taxon>Alteromonadales</taxon>
        <taxon>Colwelliaceae</taxon>
        <taxon>Litorilituus</taxon>
    </lineage>
</organism>
<evidence type="ECO:0000259" key="8">
    <source>
        <dbReference type="Pfam" id="PF01323"/>
    </source>
</evidence>
<dbReference type="SUPFAM" id="SSF52833">
    <property type="entry name" value="Thioredoxin-like"/>
    <property type="match status" value="1"/>
</dbReference>
<dbReference type="Gene3D" id="3.40.30.10">
    <property type="entry name" value="Glutaredoxin"/>
    <property type="match status" value="2"/>
</dbReference>
<accession>A0A4V0ZGB2</accession>
<sequence>MKKMIRNLVAIVMPLLAFSCFASANDYVEGKQYTKVSEQASSKKEVREYFSVYCPHCLRFEPFMQEVKKNLPADVSFERNHVDFLRGASPKVQHMVTQAIVVAEEMDMADKLVAALFNYVQVQRAVITSEKDIRNIFVLNGADGEKFDKLMKSFSVINKAKSLKKNQDTLAAKGAIKGVPTIFVNGKYRINFAELDKNNFEQDVHNLVKYLTNLDS</sequence>
<feature type="signal peptide" evidence="7">
    <location>
        <begin position="1"/>
        <end position="24"/>
    </location>
</feature>
<evidence type="ECO:0000256" key="7">
    <source>
        <dbReference type="SAM" id="SignalP"/>
    </source>
</evidence>
<evidence type="ECO:0000313" key="9">
    <source>
        <dbReference type="EMBL" id="QBG36690.1"/>
    </source>
</evidence>
<dbReference type="Proteomes" id="UP000290244">
    <property type="component" value="Chromosome"/>
</dbReference>
<keyword evidence="4" id="KW-0676">Redox-active center</keyword>
<evidence type="ECO:0000256" key="1">
    <source>
        <dbReference type="ARBA" id="ARBA00005791"/>
    </source>
</evidence>
<feature type="chain" id="PRO_5020708696" description="Thiol:disulfide interchange protein" evidence="7">
    <location>
        <begin position="25"/>
        <end position="216"/>
    </location>
</feature>
<dbReference type="InterPro" id="IPR001853">
    <property type="entry name" value="DSBA-like_thioredoxin_dom"/>
</dbReference>
<gene>
    <name evidence="9" type="ORF">EMK97_13655</name>
</gene>
<dbReference type="GO" id="GO:0016491">
    <property type="term" value="F:oxidoreductase activity"/>
    <property type="evidence" value="ECO:0007669"/>
    <property type="project" value="InterPro"/>
</dbReference>
<dbReference type="PIRSF" id="PIRSF001488">
    <property type="entry name" value="Tdi_protein"/>
    <property type="match status" value="1"/>
</dbReference>
<dbReference type="OrthoDB" id="9784896at2"/>
<reference evidence="9 10" key="1">
    <citation type="submission" date="2018-12" db="EMBL/GenBank/DDBJ databases">
        <title>Complete genome of Litorilituus sediminis.</title>
        <authorList>
            <person name="Liu A."/>
            <person name="Rong J."/>
        </authorList>
    </citation>
    <scope>NUCLEOTIDE SEQUENCE [LARGE SCALE GENOMIC DNA]</scope>
    <source>
        <strain evidence="9 10">JCM 17549</strain>
    </source>
</reference>
<name>A0A4V0ZGB2_9GAMM</name>
<keyword evidence="10" id="KW-1185">Reference proteome</keyword>
<dbReference type="InterPro" id="IPR050824">
    <property type="entry name" value="Thiol_disulfide_DsbA"/>
</dbReference>
<dbReference type="InterPro" id="IPR036249">
    <property type="entry name" value="Thioredoxin-like_sf"/>
</dbReference>
<dbReference type="AlphaFoldDB" id="A0A4V0ZGB2"/>
<dbReference type="GO" id="GO:0042597">
    <property type="term" value="C:periplasmic space"/>
    <property type="evidence" value="ECO:0007669"/>
    <property type="project" value="UniProtKB-SubCell"/>
</dbReference>
<comment type="subcellular location">
    <subcellularLocation>
        <location evidence="5">Periplasm</location>
    </subcellularLocation>
</comment>
<keyword evidence="3 5" id="KW-1015">Disulfide bond</keyword>
<dbReference type="InterPro" id="IPR023205">
    <property type="entry name" value="DsbA/DsbL"/>
</dbReference>
<evidence type="ECO:0000313" key="10">
    <source>
        <dbReference type="Proteomes" id="UP000290244"/>
    </source>
</evidence>
<evidence type="ECO:0000256" key="4">
    <source>
        <dbReference type="ARBA" id="ARBA00023284"/>
    </source>
</evidence>
<keyword evidence="2 7" id="KW-0732">Signal</keyword>
<feature type="domain" description="DSBA-like thioredoxin" evidence="8">
    <location>
        <begin position="46"/>
        <end position="190"/>
    </location>
</feature>
<evidence type="ECO:0000256" key="6">
    <source>
        <dbReference type="PIRSR" id="PIRSR001488-1"/>
    </source>
</evidence>
<keyword evidence="5" id="KW-0574">Periplasm</keyword>